<dbReference type="AlphaFoldDB" id="A0A551XVU9"/>
<evidence type="ECO:0000313" key="3">
    <source>
        <dbReference type="Proteomes" id="UP000316443"/>
    </source>
</evidence>
<name>A0A551XVU9_MICAE</name>
<dbReference type="PANTHER" id="PTHR33627:SF1">
    <property type="entry name" value="TRANSPOSASE"/>
    <property type="match status" value="1"/>
</dbReference>
<dbReference type="InterPro" id="IPR012337">
    <property type="entry name" value="RNaseH-like_sf"/>
</dbReference>
<gene>
    <name evidence="2" type="ORF">EWV85_14995</name>
</gene>
<reference evidence="2 3" key="1">
    <citation type="submission" date="2019-01" db="EMBL/GenBank/DDBJ databases">
        <title>Coherence of Microcystis species and biogeography revealed through population genomics.</title>
        <authorList>
            <person name="Perez-Carrascal O.M."/>
            <person name="Terrat Y."/>
            <person name="Giani A."/>
            <person name="Fortin N."/>
            <person name="Tromas N."/>
            <person name="Shapiro B.J."/>
        </authorList>
    </citation>
    <scope>NUCLEOTIDE SEQUENCE [LARGE SCALE GENOMIC DNA]</scope>
    <source>
        <strain evidence="2">Ma_QC_C_20070703_M131</strain>
    </source>
</reference>
<dbReference type="SUPFAM" id="SSF53098">
    <property type="entry name" value="Ribonuclease H-like"/>
    <property type="match status" value="1"/>
</dbReference>
<evidence type="ECO:0000259" key="1">
    <source>
        <dbReference type="Pfam" id="PF01609"/>
    </source>
</evidence>
<dbReference type="GO" id="GO:0004803">
    <property type="term" value="F:transposase activity"/>
    <property type="evidence" value="ECO:0007669"/>
    <property type="project" value="InterPro"/>
</dbReference>
<dbReference type="Proteomes" id="UP000316443">
    <property type="component" value="Unassembled WGS sequence"/>
</dbReference>
<dbReference type="GO" id="GO:0006313">
    <property type="term" value="P:DNA transposition"/>
    <property type="evidence" value="ECO:0007669"/>
    <property type="project" value="InterPro"/>
</dbReference>
<comment type="caution">
    <text evidence="2">The sequence shown here is derived from an EMBL/GenBank/DDBJ whole genome shotgun (WGS) entry which is preliminary data.</text>
</comment>
<sequence>MKKLKEMGFKIKLVLADSEYGESEENFVSILNKEKLNFVLAIRSNYGVWLPSGQRVRYNKWREFDRIFSTGKIEKRYIREIIFGKKREIKYWQVTNNKETLPEKSTWHIMTKVPQIKYQEVGNLYGLRNWVEYGLKQSKNELGWADFRVTDYSRIERWWEMVMSAYLMVSLQSEQLSESKEANLDLANPAKEEIKKHPWWNQGKGWKNILNNLRLFVQTLCYFNLLKPWLVVVFSPQIIRLFCRLFSLLNKLINSLLEKVFPRNSYFSSA</sequence>
<evidence type="ECO:0000313" key="2">
    <source>
        <dbReference type="EMBL" id="TRT52818.1"/>
    </source>
</evidence>
<feature type="domain" description="Transposase IS4-like" evidence="1">
    <location>
        <begin position="4"/>
        <end position="168"/>
    </location>
</feature>
<organism evidence="2 3">
    <name type="scientific">Microcystis aeruginosa Ma_QC_C_20070703_M131</name>
    <dbReference type="NCBI Taxonomy" id="2486263"/>
    <lineage>
        <taxon>Bacteria</taxon>
        <taxon>Bacillati</taxon>
        <taxon>Cyanobacteriota</taxon>
        <taxon>Cyanophyceae</taxon>
        <taxon>Oscillatoriophycideae</taxon>
        <taxon>Chroococcales</taxon>
        <taxon>Microcystaceae</taxon>
        <taxon>Microcystis</taxon>
    </lineage>
</organism>
<dbReference type="Pfam" id="PF01609">
    <property type="entry name" value="DDE_Tnp_1"/>
    <property type="match status" value="1"/>
</dbReference>
<dbReference type="InterPro" id="IPR039365">
    <property type="entry name" value="IS701-like"/>
</dbReference>
<dbReference type="InterPro" id="IPR002559">
    <property type="entry name" value="Transposase_11"/>
</dbReference>
<dbReference type="GO" id="GO:0003677">
    <property type="term" value="F:DNA binding"/>
    <property type="evidence" value="ECO:0007669"/>
    <property type="project" value="InterPro"/>
</dbReference>
<dbReference type="EMBL" id="SFCA01000154">
    <property type="protein sequence ID" value="TRT52818.1"/>
    <property type="molecule type" value="Genomic_DNA"/>
</dbReference>
<protein>
    <recommendedName>
        <fullName evidence="1">Transposase IS4-like domain-containing protein</fullName>
    </recommendedName>
</protein>
<dbReference type="PANTHER" id="PTHR33627">
    <property type="entry name" value="TRANSPOSASE"/>
    <property type="match status" value="1"/>
</dbReference>
<proteinExistence type="predicted"/>
<accession>A0A551XVU9</accession>